<dbReference type="PROSITE" id="PS50977">
    <property type="entry name" value="HTH_TETR_2"/>
    <property type="match status" value="1"/>
</dbReference>
<evidence type="ECO:0000259" key="4">
    <source>
        <dbReference type="PROSITE" id="PS50977"/>
    </source>
</evidence>
<evidence type="ECO:0000313" key="5">
    <source>
        <dbReference type="EMBL" id="CAB4627257.1"/>
    </source>
</evidence>
<proteinExistence type="predicted"/>
<dbReference type="InterPro" id="IPR009057">
    <property type="entry name" value="Homeodomain-like_sf"/>
</dbReference>
<dbReference type="InterPro" id="IPR036271">
    <property type="entry name" value="Tet_transcr_reg_TetR-rel_C_sf"/>
</dbReference>
<keyword evidence="3" id="KW-0804">Transcription</keyword>
<feature type="domain" description="HTH tetR-type" evidence="4">
    <location>
        <begin position="12"/>
        <end position="72"/>
    </location>
</feature>
<keyword evidence="1" id="KW-0805">Transcription regulation</keyword>
<dbReference type="PANTHER" id="PTHR30055:SF240">
    <property type="entry name" value="HTH-TYPE TRANSCRIPTIONAL REGULATOR ACRR"/>
    <property type="match status" value="1"/>
</dbReference>
<dbReference type="PANTHER" id="PTHR30055">
    <property type="entry name" value="HTH-TYPE TRANSCRIPTIONAL REGULATOR RUTR"/>
    <property type="match status" value="1"/>
</dbReference>
<protein>
    <submittedName>
        <fullName evidence="5">Unannotated protein</fullName>
    </submittedName>
</protein>
<evidence type="ECO:0000256" key="3">
    <source>
        <dbReference type="ARBA" id="ARBA00023163"/>
    </source>
</evidence>
<organism evidence="5">
    <name type="scientific">freshwater metagenome</name>
    <dbReference type="NCBI Taxonomy" id="449393"/>
    <lineage>
        <taxon>unclassified sequences</taxon>
        <taxon>metagenomes</taxon>
        <taxon>ecological metagenomes</taxon>
    </lineage>
</organism>
<accession>A0A6J6IRI4</accession>
<dbReference type="Pfam" id="PF17932">
    <property type="entry name" value="TetR_C_24"/>
    <property type="match status" value="1"/>
</dbReference>
<dbReference type="GO" id="GO:0003700">
    <property type="term" value="F:DNA-binding transcription factor activity"/>
    <property type="evidence" value="ECO:0007669"/>
    <property type="project" value="TreeGrafter"/>
</dbReference>
<gene>
    <name evidence="5" type="ORF">UFOPK1939_01011</name>
</gene>
<reference evidence="5" key="1">
    <citation type="submission" date="2020-05" db="EMBL/GenBank/DDBJ databases">
        <authorList>
            <person name="Chiriac C."/>
            <person name="Salcher M."/>
            <person name="Ghai R."/>
            <person name="Kavagutti S V."/>
        </authorList>
    </citation>
    <scope>NUCLEOTIDE SEQUENCE</scope>
</reference>
<dbReference type="EMBL" id="CAEZVF010000175">
    <property type="protein sequence ID" value="CAB4627257.1"/>
    <property type="molecule type" value="Genomic_DNA"/>
</dbReference>
<keyword evidence="2" id="KW-0238">DNA-binding</keyword>
<dbReference type="GO" id="GO:0000976">
    <property type="term" value="F:transcription cis-regulatory region binding"/>
    <property type="evidence" value="ECO:0007669"/>
    <property type="project" value="TreeGrafter"/>
</dbReference>
<evidence type="ECO:0000256" key="2">
    <source>
        <dbReference type="ARBA" id="ARBA00023125"/>
    </source>
</evidence>
<dbReference type="InterPro" id="IPR050109">
    <property type="entry name" value="HTH-type_TetR-like_transc_reg"/>
</dbReference>
<dbReference type="AlphaFoldDB" id="A0A6J6IRI4"/>
<dbReference type="InterPro" id="IPR041490">
    <property type="entry name" value="KstR2_TetR_C"/>
</dbReference>
<dbReference type="Pfam" id="PF00440">
    <property type="entry name" value="TetR_N"/>
    <property type="match status" value="1"/>
</dbReference>
<dbReference type="Gene3D" id="1.10.357.10">
    <property type="entry name" value="Tetracycline Repressor, domain 2"/>
    <property type="match status" value="1"/>
</dbReference>
<name>A0A6J6IRI4_9ZZZZ</name>
<dbReference type="InterPro" id="IPR001647">
    <property type="entry name" value="HTH_TetR"/>
</dbReference>
<evidence type="ECO:0000256" key="1">
    <source>
        <dbReference type="ARBA" id="ARBA00023015"/>
    </source>
</evidence>
<dbReference type="SUPFAM" id="SSF48498">
    <property type="entry name" value="Tetracyclin repressor-like, C-terminal domain"/>
    <property type="match status" value="1"/>
</dbReference>
<sequence>MTEFSRPTAQASSTRERILREASILFTQHGYFGTSTRDIASAVGIRQPSLFHHFDNKAAIAEELLEYAWGSTLTHLRQVAALDEPADVRLYTFCRWAMVHVVTSPYQLVGLMDYDFLNSVDGQHWLPRFEAITRYMRDIITDGVASGVFINEDPEFIRLMVVGSLNAHHRIKTMAPSETVELDAEKGADYILRAIMADSTRLDSVRNASLTPAGFVAS</sequence>
<dbReference type="PRINTS" id="PR00455">
    <property type="entry name" value="HTHTETR"/>
</dbReference>
<dbReference type="SUPFAM" id="SSF46689">
    <property type="entry name" value="Homeodomain-like"/>
    <property type="match status" value="1"/>
</dbReference>